<sequence>MLLKVCTVATMMLSCVLAAQQQPPSSRAKELGLSQTWTAPMNATKKSDISQFMSENWGVMNHNFYGKEDVSFTNDPVNNNSTDSDVIQVQYKAGSYAAKDDGAIGGCEFNAYPFGESASFDSALLSYQVAFDDGFDWVQGGKLPGIFGGGEDEKCSGGDKADGSNCFSLRLMWRENGEGEAYAYIPDNSICDSDSKNVTCIDGFGISFSRGAIKFTTNEWTKMEIYVKMNDASASNGELKVWQDDSLLIDASNVKYRTTDQLGVSSLMFSTFFGGGSKEYASSADTSTYYKDIEFSVSK</sequence>
<name>A0A077WIN2_9FUNG</name>
<evidence type="ECO:0000313" key="3">
    <source>
        <dbReference type="EMBL" id="CDS07190.1"/>
    </source>
</evidence>
<dbReference type="PANTHER" id="PTHR40124">
    <property type="match status" value="1"/>
</dbReference>
<evidence type="ECO:0000259" key="2">
    <source>
        <dbReference type="Pfam" id="PF21294"/>
    </source>
</evidence>
<protein>
    <recommendedName>
        <fullName evidence="2">Polysaccharide lyase 14 domain-containing protein</fullName>
    </recommendedName>
</protein>
<feature type="chain" id="PRO_5001726201" description="Polysaccharide lyase 14 domain-containing protein" evidence="1">
    <location>
        <begin position="19"/>
        <end position="299"/>
    </location>
</feature>
<dbReference type="AlphaFoldDB" id="A0A077WIN2"/>
<reference evidence="3" key="1">
    <citation type="journal article" date="2014" name="Genome Announc.">
        <title>De novo whole-genome sequence and genome annotation of Lichtheimia ramosa.</title>
        <authorList>
            <person name="Linde J."/>
            <person name="Schwartze V."/>
            <person name="Binder U."/>
            <person name="Lass-Florl C."/>
            <person name="Voigt K."/>
            <person name="Horn F."/>
        </authorList>
    </citation>
    <scope>NUCLEOTIDE SEQUENCE</scope>
    <source>
        <strain evidence="3">JMRC FSU:6197</strain>
    </source>
</reference>
<proteinExistence type="predicted"/>
<dbReference type="EMBL" id="LK023323">
    <property type="protein sequence ID" value="CDS07190.1"/>
    <property type="molecule type" value="Genomic_DNA"/>
</dbReference>
<dbReference type="OrthoDB" id="2395160at2759"/>
<accession>A0A077WIN2</accession>
<dbReference type="Pfam" id="PF21294">
    <property type="entry name" value="Polysacc_lyase_14"/>
    <property type="match status" value="1"/>
</dbReference>
<feature type="domain" description="Polysaccharide lyase 14" evidence="2">
    <location>
        <begin position="81"/>
        <end position="293"/>
    </location>
</feature>
<dbReference type="Gene3D" id="2.60.120.200">
    <property type="match status" value="1"/>
</dbReference>
<feature type="signal peptide" evidence="1">
    <location>
        <begin position="1"/>
        <end position="18"/>
    </location>
</feature>
<dbReference type="PROSITE" id="PS51257">
    <property type="entry name" value="PROKAR_LIPOPROTEIN"/>
    <property type="match status" value="1"/>
</dbReference>
<dbReference type="PANTHER" id="PTHR40124:SF1">
    <property type="entry name" value="DISAGGREGATASE RELATED REPEAT PROTEIN"/>
    <property type="match status" value="1"/>
</dbReference>
<gene>
    <name evidence="3" type="ORF">LRAMOSA09713</name>
</gene>
<evidence type="ECO:0000256" key="1">
    <source>
        <dbReference type="SAM" id="SignalP"/>
    </source>
</evidence>
<dbReference type="InterPro" id="IPR048958">
    <property type="entry name" value="Polysacc_lyase_14"/>
</dbReference>
<organism evidence="3">
    <name type="scientific">Lichtheimia ramosa</name>
    <dbReference type="NCBI Taxonomy" id="688394"/>
    <lineage>
        <taxon>Eukaryota</taxon>
        <taxon>Fungi</taxon>
        <taxon>Fungi incertae sedis</taxon>
        <taxon>Mucoromycota</taxon>
        <taxon>Mucoromycotina</taxon>
        <taxon>Mucoromycetes</taxon>
        <taxon>Mucorales</taxon>
        <taxon>Lichtheimiaceae</taxon>
        <taxon>Lichtheimia</taxon>
    </lineage>
</organism>
<keyword evidence="1" id="KW-0732">Signal</keyword>